<evidence type="ECO:0000313" key="1">
    <source>
        <dbReference type="EMBL" id="ABP66741.1"/>
    </source>
</evidence>
<sequence length="408" mass="48622">MIDYNDFHNLVCNIVRENHFNNIVSIYSYGSISQGNFEKKYSDADLWFIIECKSIQERISLVKEMSAIIDCEIKKYLDKVHNVKKDRKYHYHGSLFFTQIEFEKYYNSYPTRVIYPIKKKIWKLIYGKDLLEKVEIPDRKICVKHLQYDFEVFVHEFNKLSFSSNTRNMIKYFLRAIQTVIWILKDIYLPCIDEVLEKADVILSDDKLLPYVIEKIKYAKSISYKLSGVEYLELFLNCSTLLEIYGKKINCYVCKSGYSLLDINKFIETTIWGCLAWDMACLINGWCNMINKKSKMTLLEFIEGDGYKRRMQYFNYIITRKLRAEEVGLSVWEMPAMRSRILNPIQINKDVCKDILDIPAYMFLIEEHMNNIINKKFSKMNISQLIEYAEKKYIPAVYEVFERLLKTD</sequence>
<dbReference type="STRING" id="351627.Csac_1131"/>
<name>A4XIK6_CALS8</name>
<proteinExistence type="predicted"/>
<dbReference type="InterPro" id="IPR043519">
    <property type="entry name" value="NT_sf"/>
</dbReference>
<dbReference type="Gene3D" id="3.30.460.10">
    <property type="entry name" value="Beta Polymerase, domain 2"/>
    <property type="match status" value="1"/>
</dbReference>
<keyword evidence="2" id="KW-1185">Reference proteome</keyword>
<dbReference type="AlphaFoldDB" id="A4XIK6"/>
<dbReference type="EMBL" id="CP000679">
    <property type="protein sequence ID" value="ABP66741.1"/>
    <property type="molecule type" value="Genomic_DNA"/>
</dbReference>
<protein>
    <submittedName>
        <fullName evidence="1">Uncharacterized protein</fullName>
    </submittedName>
</protein>
<dbReference type="Proteomes" id="UP000000256">
    <property type="component" value="Chromosome"/>
</dbReference>
<dbReference type="RefSeq" id="WP_011916683.1">
    <property type="nucleotide sequence ID" value="NC_009437.1"/>
</dbReference>
<accession>A4XIK6</accession>
<gene>
    <name evidence="1" type="ordered locus">Csac_1131</name>
</gene>
<organism evidence="1 2">
    <name type="scientific">Caldicellulosiruptor saccharolyticus (strain ATCC 43494 / DSM 8903 / Tp8T 6331)</name>
    <dbReference type="NCBI Taxonomy" id="351627"/>
    <lineage>
        <taxon>Bacteria</taxon>
        <taxon>Bacillati</taxon>
        <taxon>Bacillota</taxon>
        <taxon>Bacillota incertae sedis</taxon>
        <taxon>Caldicellulosiruptorales</taxon>
        <taxon>Caldicellulosiruptoraceae</taxon>
        <taxon>Caldicellulosiruptor</taxon>
    </lineage>
</organism>
<dbReference type="HOGENOM" id="CLU_673836_0_0_9"/>
<reference evidence="1 2" key="1">
    <citation type="journal article" date="2008" name="Appl. Environ. Microbiol.">
        <title>Hydrogenomics of the extremely thermophilic bacterium Caldicellulosiruptor saccharolyticus.</title>
        <authorList>
            <person name="van de Werken H.J."/>
            <person name="Verhaart M.R."/>
            <person name="VanFossen A.L."/>
            <person name="Willquist K."/>
            <person name="Lewis D.L."/>
            <person name="Nichols J.D."/>
            <person name="Goorissen H.P."/>
            <person name="Mongodin E.F."/>
            <person name="Nelson K.E."/>
            <person name="van Niel E.W."/>
            <person name="Stams A.J."/>
            <person name="Ward D.E."/>
            <person name="de Vos W.M."/>
            <person name="van der Oost J."/>
            <person name="Kelly R.M."/>
            <person name="Kengen S.W."/>
        </authorList>
    </citation>
    <scope>NUCLEOTIDE SEQUENCE [LARGE SCALE GENOMIC DNA]</scope>
    <source>
        <strain evidence="2">ATCC 43494 / DSM 8903 / Tp8T 6331</strain>
    </source>
</reference>
<dbReference type="KEGG" id="csc:Csac_1131"/>
<evidence type="ECO:0000313" key="2">
    <source>
        <dbReference type="Proteomes" id="UP000000256"/>
    </source>
</evidence>